<dbReference type="PROSITE" id="PS50071">
    <property type="entry name" value="HOMEOBOX_2"/>
    <property type="match status" value="1"/>
</dbReference>
<dbReference type="AlphaFoldDB" id="A0A8J1TZU4"/>
<dbReference type="PANTHER" id="PTHR11850">
    <property type="entry name" value="HOMEOBOX PROTEIN TRANSCRIPTION FACTORS"/>
    <property type="match status" value="1"/>
</dbReference>
<dbReference type="GO" id="GO:0003677">
    <property type="term" value="F:DNA binding"/>
    <property type="evidence" value="ECO:0007669"/>
    <property type="project" value="UniProtKB-UniRule"/>
</dbReference>
<gene>
    <name evidence="7" type="ORF">OFUS_LOCUS20518</name>
</gene>
<keyword evidence="2 5" id="KW-0238">DNA-binding</keyword>
<dbReference type="OrthoDB" id="10056939at2759"/>
<dbReference type="Gene3D" id="1.10.10.60">
    <property type="entry name" value="Homeodomain-like"/>
    <property type="match status" value="1"/>
</dbReference>
<keyword evidence="3 5" id="KW-0371">Homeobox</keyword>
<organism evidence="7 8">
    <name type="scientific">Owenia fusiformis</name>
    <name type="common">Polychaete worm</name>
    <dbReference type="NCBI Taxonomy" id="6347"/>
    <lineage>
        <taxon>Eukaryota</taxon>
        <taxon>Metazoa</taxon>
        <taxon>Spiralia</taxon>
        <taxon>Lophotrochozoa</taxon>
        <taxon>Annelida</taxon>
        <taxon>Polychaeta</taxon>
        <taxon>Sedentaria</taxon>
        <taxon>Canalipalpata</taxon>
        <taxon>Sabellida</taxon>
        <taxon>Oweniida</taxon>
        <taxon>Oweniidae</taxon>
        <taxon>Owenia</taxon>
    </lineage>
</organism>
<keyword evidence="8" id="KW-1185">Reference proteome</keyword>
<dbReference type="FunFam" id="1.10.10.60:FF:000004">
    <property type="entry name" value="Meis2 homeobox isoform 2c"/>
    <property type="match status" value="1"/>
</dbReference>
<feature type="region of interest" description="Disordered" evidence="6">
    <location>
        <begin position="471"/>
        <end position="527"/>
    </location>
</feature>
<evidence type="ECO:0000256" key="2">
    <source>
        <dbReference type="ARBA" id="ARBA00023125"/>
    </source>
</evidence>
<name>A0A8J1TZU4_OWEFU</name>
<accession>A0A8J1TZU4</accession>
<feature type="compositionally biased region" description="Low complexity" evidence="6">
    <location>
        <begin position="403"/>
        <end position="418"/>
    </location>
</feature>
<evidence type="ECO:0000256" key="4">
    <source>
        <dbReference type="ARBA" id="ARBA00023242"/>
    </source>
</evidence>
<feature type="region of interest" description="Disordered" evidence="6">
    <location>
        <begin position="260"/>
        <end position="308"/>
    </location>
</feature>
<dbReference type="GO" id="GO:0006355">
    <property type="term" value="P:regulation of DNA-templated transcription"/>
    <property type="evidence" value="ECO:0007669"/>
    <property type="project" value="InterPro"/>
</dbReference>
<comment type="similarity">
    <text evidence="1">Belongs to the TALE/MEIS homeobox family.</text>
</comment>
<evidence type="ECO:0000313" key="8">
    <source>
        <dbReference type="Proteomes" id="UP000749559"/>
    </source>
</evidence>
<dbReference type="GO" id="GO:0005634">
    <property type="term" value="C:nucleus"/>
    <property type="evidence" value="ECO:0007669"/>
    <property type="project" value="UniProtKB-SubCell"/>
</dbReference>
<comment type="caution">
    <text evidence="7">The sequence shown here is derived from an EMBL/GenBank/DDBJ whole genome shotgun (WGS) entry which is preliminary data.</text>
</comment>
<dbReference type="InterPro" id="IPR008422">
    <property type="entry name" value="KN_HD"/>
</dbReference>
<reference evidence="7" key="1">
    <citation type="submission" date="2022-03" db="EMBL/GenBank/DDBJ databases">
        <authorList>
            <person name="Martin C."/>
        </authorList>
    </citation>
    <scope>NUCLEOTIDE SEQUENCE</scope>
</reference>
<feature type="region of interest" description="Disordered" evidence="6">
    <location>
        <begin position="1"/>
        <end position="34"/>
    </location>
</feature>
<evidence type="ECO:0000313" key="7">
    <source>
        <dbReference type="EMBL" id="CAH1796066.1"/>
    </source>
</evidence>
<dbReference type="Pfam" id="PF16493">
    <property type="entry name" value="Meis_PKNOX_N"/>
    <property type="match status" value="1"/>
</dbReference>
<dbReference type="InterPro" id="IPR050224">
    <property type="entry name" value="TALE_homeobox"/>
</dbReference>
<evidence type="ECO:0000256" key="6">
    <source>
        <dbReference type="SAM" id="MobiDB-lite"/>
    </source>
</evidence>
<feature type="compositionally biased region" description="Low complexity" evidence="6">
    <location>
        <begin position="272"/>
        <end position="294"/>
    </location>
</feature>
<dbReference type="SUPFAM" id="SSF46689">
    <property type="entry name" value="Homeodomain-like"/>
    <property type="match status" value="1"/>
</dbReference>
<comment type="subcellular location">
    <subcellularLocation>
        <location evidence="5">Nucleus</location>
    </subcellularLocation>
</comment>
<dbReference type="InterPro" id="IPR032453">
    <property type="entry name" value="PKNOX/Meis_N"/>
</dbReference>
<feature type="DNA-binding region" description="Homeobox" evidence="5">
    <location>
        <begin position="306"/>
        <end position="368"/>
    </location>
</feature>
<dbReference type="InterPro" id="IPR009057">
    <property type="entry name" value="Homeodomain-like_sf"/>
</dbReference>
<proteinExistence type="inferred from homology"/>
<dbReference type="Pfam" id="PF05920">
    <property type="entry name" value="Homeobox_KN"/>
    <property type="match status" value="1"/>
</dbReference>
<dbReference type="SMART" id="SM00389">
    <property type="entry name" value="HOX"/>
    <property type="match status" value="1"/>
</dbReference>
<dbReference type="Proteomes" id="UP000749559">
    <property type="component" value="Unassembled WGS sequence"/>
</dbReference>
<evidence type="ECO:0000256" key="1">
    <source>
        <dbReference type="ARBA" id="ARBA00009661"/>
    </source>
</evidence>
<feature type="compositionally biased region" description="Polar residues" evidence="6">
    <location>
        <begin position="471"/>
        <end position="480"/>
    </location>
</feature>
<feature type="region of interest" description="Disordered" evidence="6">
    <location>
        <begin position="403"/>
        <end position="422"/>
    </location>
</feature>
<keyword evidence="4 5" id="KW-0539">Nucleus</keyword>
<sequence length="527" mass="56984">MAQTSAVSSPPGSGSHMSSPPGSRPLVSIAPAPQSKPSSVLIQFNQNLPGSQLEDSGAVVQEHEVSDTDKTAIYKHPLFPLLALLFEKCEQASQSAECPSSESFDVDIQSFVHHQEREKRPFLCDDPDLDCLMLKAIQVLRIHLLELEKVTDLCKDFCTRYISCLKGKLQSEKLLHVEGYDGDDMDFSESHEKELDSNANNTPVGAPATPLSLQPGQIVSGGTVYQMVNTPQGLVAQPIQIQSQQVTGSVSVGHVVHGSTPLSQIGIPPTPTSTTHSTATTPSPLTPSTPSASSFFEDEDYEGKNSKTKRGILPKQATNVMRSWLFQHIVHPYPTEDEKRQIAAQTNLTLLQVNNWFINARRRILQPMLDASNPDQIRAKKKTQNRQVQRFWPESIASIQPQTTAAGVAPQPPAGQVVSSASDPSRLIVPVPHGTLISTDGRHILTNTQPVSTTATNQVTMVTESPLLSQAQAVSSSPPITNIEGAGSTHSNDGQPLIKVTDQDFKLTSKEEVQDTHDATDTGAVAD</sequence>
<feature type="compositionally biased region" description="Low complexity" evidence="6">
    <location>
        <begin position="8"/>
        <end position="25"/>
    </location>
</feature>
<dbReference type="EMBL" id="CAIIXF020000010">
    <property type="protein sequence ID" value="CAH1796066.1"/>
    <property type="molecule type" value="Genomic_DNA"/>
</dbReference>
<protein>
    <submittedName>
        <fullName evidence="7">Uncharacterized protein</fullName>
    </submittedName>
</protein>
<evidence type="ECO:0000256" key="3">
    <source>
        <dbReference type="ARBA" id="ARBA00023155"/>
    </source>
</evidence>
<dbReference type="InterPro" id="IPR001356">
    <property type="entry name" value="HD"/>
</dbReference>
<evidence type="ECO:0000256" key="5">
    <source>
        <dbReference type="PROSITE-ProRule" id="PRU00108"/>
    </source>
</evidence>
<feature type="region of interest" description="Disordered" evidence="6">
    <location>
        <begin position="185"/>
        <end position="209"/>
    </location>
</feature>
<dbReference type="CDD" id="cd00086">
    <property type="entry name" value="homeodomain"/>
    <property type="match status" value="1"/>
</dbReference>
<feature type="compositionally biased region" description="Basic and acidic residues" evidence="6">
    <location>
        <begin position="501"/>
        <end position="520"/>
    </location>
</feature>